<organism evidence="2 3">
    <name type="scientific">Aureispira anguillae</name>
    <dbReference type="NCBI Taxonomy" id="2864201"/>
    <lineage>
        <taxon>Bacteria</taxon>
        <taxon>Pseudomonadati</taxon>
        <taxon>Bacteroidota</taxon>
        <taxon>Saprospiria</taxon>
        <taxon>Saprospirales</taxon>
        <taxon>Saprospiraceae</taxon>
        <taxon>Aureispira</taxon>
    </lineage>
</organism>
<keyword evidence="3" id="KW-1185">Reference proteome</keyword>
<name>A0A915VK73_9BACT</name>
<dbReference type="EMBL" id="AP026867">
    <property type="protein sequence ID" value="BDS09543.1"/>
    <property type="molecule type" value="Genomic_DNA"/>
</dbReference>
<dbReference type="AlphaFoldDB" id="A0A915VK73"/>
<accession>A0A915VK73</accession>
<feature type="signal peptide" evidence="1">
    <location>
        <begin position="1"/>
        <end position="19"/>
    </location>
</feature>
<evidence type="ECO:0000256" key="1">
    <source>
        <dbReference type="SAM" id="SignalP"/>
    </source>
</evidence>
<keyword evidence="1" id="KW-0732">Signal</keyword>
<dbReference type="RefSeq" id="WP_264790924.1">
    <property type="nucleotide sequence ID" value="NZ_AP026867.1"/>
</dbReference>
<reference evidence="2" key="1">
    <citation type="submission" date="2022-09" db="EMBL/GenBank/DDBJ databases">
        <title>Aureispira anguillicida sp. nov., isolated from Leptocephalus of Japanese eel Anguilla japonica.</title>
        <authorList>
            <person name="Yuasa K."/>
            <person name="Mekata T."/>
            <person name="Ikunari K."/>
        </authorList>
    </citation>
    <scope>NUCLEOTIDE SEQUENCE</scope>
    <source>
        <strain evidence="2">EL160426</strain>
    </source>
</reference>
<gene>
    <name evidence="2" type="ORF">AsAng_0002440</name>
</gene>
<proteinExistence type="predicted"/>
<sequence>MKALVHALFLLIFLLGMEACQTTQNLTKPATDQVIYSKAIQDAMYATPAKVSNNLVEINKNNKELVWKTIEGEAYLLVVTWKQNVSYYEPYLDSSFYNTGNYPIWITTAPELLNRMKAENASNVDRRLIELLGLPPNATYSYFVEFWVRPQDLFRPCPDREISDSKCEVCFPANTDSAHVNWINQSRIDRYYPCELYDQYPWTQLGYTYDWNPKNKSHVGLSEFVIGKNKKIVVHKIYTTEDYLKKE</sequence>
<evidence type="ECO:0000313" key="2">
    <source>
        <dbReference type="EMBL" id="BDS09543.1"/>
    </source>
</evidence>
<dbReference type="KEGG" id="aup:AsAng_0002440"/>
<dbReference type="Proteomes" id="UP001060919">
    <property type="component" value="Chromosome"/>
</dbReference>
<evidence type="ECO:0000313" key="3">
    <source>
        <dbReference type="Proteomes" id="UP001060919"/>
    </source>
</evidence>
<protein>
    <submittedName>
        <fullName evidence="2">Uncharacterized protein</fullName>
    </submittedName>
</protein>
<feature type="chain" id="PRO_5037403488" evidence="1">
    <location>
        <begin position="20"/>
        <end position="247"/>
    </location>
</feature>